<feature type="signal peptide" evidence="2">
    <location>
        <begin position="1"/>
        <end position="17"/>
    </location>
</feature>
<proteinExistence type="predicted"/>
<organism evidence="3 4">
    <name type="scientific">Aspergillus transmontanensis</name>
    <dbReference type="NCBI Taxonomy" id="1034304"/>
    <lineage>
        <taxon>Eukaryota</taxon>
        <taxon>Fungi</taxon>
        <taxon>Dikarya</taxon>
        <taxon>Ascomycota</taxon>
        <taxon>Pezizomycotina</taxon>
        <taxon>Eurotiomycetes</taxon>
        <taxon>Eurotiomycetidae</taxon>
        <taxon>Eurotiales</taxon>
        <taxon>Aspergillaceae</taxon>
        <taxon>Aspergillus</taxon>
        <taxon>Aspergillus subgen. Circumdati</taxon>
    </lineage>
</organism>
<feature type="compositionally biased region" description="Basic and acidic residues" evidence="1">
    <location>
        <begin position="358"/>
        <end position="375"/>
    </location>
</feature>
<keyword evidence="4" id="KW-1185">Reference proteome</keyword>
<evidence type="ECO:0000313" key="4">
    <source>
        <dbReference type="Proteomes" id="UP000325433"/>
    </source>
</evidence>
<dbReference type="AlphaFoldDB" id="A0A5N6VLT9"/>
<feature type="compositionally biased region" description="Acidic residues" evidence="1">
    <location>
        <begin position="291"/>
        <end position="321"/>
    </location>
</feature>
<evidence type="ECO:0000256" key="1">
    <source>
        <dbReference type="SAM" id="MobiDB-lite"/>
    </source>
</evidence>
<protein>
    <submittedName>
        <fullName evidence="3">Uncharacterized protein</fullName>
    </submittedName>
</protein>
<dbReference type="EMBL" id="ML738366">
    <property type="protein sequence ID" value="KAE8309517.1"/>
    <property type="molecule type" value="Genomic_DNA"/>
</dbReference>
<feature type="compositionally biased region" description="Basic residues" evidence="1">
    <location>
        <begin position="333"/>
        <end position="342"/>
    </location>
</feature>
<gene>
    <name evidence="3" type="ORF">BDV41DRAFT_567347</name>
</gene>
<feature type="chain" id="PRO_5024804873" evidence="2">
    <location>
        <begin position="18"/>
        <end position="396"/>
    </location>
</feature>
<dbReference type="Proteomes" id="UP000325433">
    <property type="component" value="Unassembled WGS sequence"/>
</dbReference>
<reference evidence="4" key="1">
    <citation type="submission" date="2019-04" db="EMBL/GenBank/DDBJ databases">
        <title>Friends and foes A comparative genomics studyof 23 Aspergillus species from section Flavi.</title>
        <authorList>
            <consortium name="DOE Joint Genome Institute"/>
            <person name="Kjaerbolling I."/>
            <person name="Vesth T."/>
            <person name="Frisvad J.C."/>
            <person name="Nybo J.L."/>
            <person name="Theobald S."/>
            <person name="Kildgaard S."/>
            <person name="Isbrandt T."/>
            <person name="Kuo A."/>
            <person name="Sato A."/>
            <person name="Lyhne E.K."/>
            <person name="Kogle M.E."/>
            <person name="Wiebenga A."/>
            <person name="Kun R.S."/>
            <person name="Lubbers R.J."/>
            <person name="Makela M.R."/>
            <person name="Barry K."/>
            <person name="Chovatia M."/>
            <person name="Clum A."/>
            <person name="Daum C."/>
            <person name="Haridas S."/>
            <person name="He G."/>
            <person name="LaButti K."/>
            <person name="Lipzen A."/>
            <person name="Mondo S."/>
            <person name="Riley R."/>
            <person name="Salamov A."/>
            <person name="Simmons B.A."/>
            <person name="Magnuson J.K."/>
            <person name="Henrissat B."/>
            <person name="Mortensen U.H."/>
            <person name="Larsen T.O."/>
            <person name="Devries R.P."/>
            <person name="Grigoriev I.V."/>
            <person name="Machida M."/>
            <person name="Baker S.E."/>
            <person name="Andersen M.R."/>
        </authorList>
    </citation>
    <scope>NUCLEOTIDE SEQUENCE [LARGE SCALE GENOMIC DNA]</scope>
    <source>
        <strain evidence="4">CBS 130015</strain>
    </source>
</reference>
<feature type="compositionally biased region" description="Basic and acidic residues" evidence="1">
    <location>
        <begin position="323"/>
        <end position="332"/>
    </location>
</feature>
<keyword evidence="2" id="KW-0732">Signal</keyword>
<evidence type="ECO:0000256" key="2">
    <source>
        <dbReference type="SAM" id="SignalP"/>
    </source>
</evidence>
<sequence length="396" mass="42203">MQIHQLVLFSFVALAASAPGAEDKRSGILDGYESAGDMDFPNAPKNEPTQEPDRMFDGIYIPHTIEWKIPPHRRSEAETDLVYVACVGIVATMKELYRIRGNGDNTFIDGFSSSNLCPCHDDTRSCLGILKTTPSETFANLPQGIGLCHLISIDFIQNDNDTIPKRPIRQGAYSIIKPQALKYITQTSFLCHKTSNSKMRFQQFALFSLVALAAAVPLSAKDNRAKLASEASLSRRNEYSDISARATTPGIRGENVNLILRGETAANGTGHGKGGEGGKQGGGGKGGGKDEEGEEGGEGEDDKEGEGEGHEEEGDDEEGEGGGDGKGEEGHKGPHGGKHGHGDKHGQEGQHGQGDEYGQGREHGQHGKGGEHGQDEQDGSNGQEAKGKMQGATQSR</sequence>
<accession>A0A5N6VLT9</accession>
<name>A0A5N6VLT9_9EURO</name>
<feature type="compositionally biased region" description="Gly residues" evidence="1">
    <location>
        <begin position="269"/>
        <end position="286"/>
    </location>
</feature>
<evidence type="ECO:0000313" key="3">
    <source>
        <dbReference type="EMBL" id="KAE8309517.1"/>
    </source>
</evidence>
<feature type="region of interest" description="Disordered" evidence="1">
    <location>
        <begin position="34"/>
        <end position="54"/>
    </location>
</feature>
<feature type="region of interest" description="Disordered" evidence="1">
    <location>
        <begin position="265"/>
        <end position="396"/>
    </location>
</feature>